<feature type="transmembrane region" description="Helical" evidence="1">
    <location>
        <begin position="197"/>
        <end position="217"/>
    </location>
</feature>
<keyword evidence="1" id="KW-0472">Membrane</keyword>
<gene>
    <name evidence="2" type="ORF">GGQ99_003694</name>
</gene>
<dbReference type="EMBL" id="JACHOT010000005">
    <property type="protein sequence ID" value="MBB4651921.1"/>
    <property type="molecule type" value="Genomic_DNA"/>
</dbReference>
<feature type="transmembrane region" description="Helical" evidence="1">
    <location>
        <begin position="112"/>
        <end position="129"/>
    </location>
</feature>
<evidence type="ECO:0000313" key="2">
    <source>
        <dbReference type="EMBL" id="MBB4651921.1"/>
    </source>
</evidence>
<feature type="transmembrane region" description="Helical" evidence="1">
    <location>
        <begin position="136"/>
        <end position="153"/>
    </location>
</feature>
<reference evidence="2 3" key="1">
    <citation type="submission" date="2020-08" db="EMBL/GenBank/DDBJ databases">
        <title>Genomic Encyclopedia of Type Strains, Phase IV (KMG-IV): sequencing the most valuable type-strain genomes for metagenomic binning, comparative biology and taxonomic classification.</title>
        <authorList>
            <person name="Goeker M."/>
        </authorList>
    </citation>
    <scope>NUCLEOTIDE SEQUENCE [LARGE SCALE GENOMIC DNA]</scope>
    <source>
        <strain evidence="2 3">DSM 7050</strain>
    </source>
</reference>
<feature type="transmembrane region" description="Helical" evidence="1">
    <location>
        <begin position="88"/>
        <end position="106"/>
    </location>
</feature>
<keyword evidence="3" id="KW-1185">Reference proteome</keyword>
<keyword evidence="1" id="KW-0812">Transmembrane</keyword>
<dbReference type="InterPro" id="IPR007038">
    <property type="entry name" value="HupE_UreJ"/>
</dbReference>
<dbReference type="RefSeq" id="WP_183263613.1">
    <property type="nucleotide sequence ID" value="NZ_BAAAVZ010000003.1"/>
</dbReference>
<keyword evidence="1" id="KW-1133">Transmembrane helix</keyword>
<name>A0ABR6L5M4_9HYPH</name>
<dbReference type="Proteomes" id="UP000539538">
    <property type="component" value="Unassembled WGS sequence"/>
</dbReference>
<sequence length="218" mass="21818">MDKAGCGRPQELMVNTTTNTTKVTRLAAAVAVAYAASTMPSYAHFLPEAGGLGAGLSHPLSGLDHILAMAGVGIWAGQNADNEPVFRWLPLGFVIGMIAGAVFGMTGLSLPFVELGIAGSVVLLGAIVALGSRVPFGAAFAMTVAFGGLHGFAHGQELPIASNAFLYGLGFVASTVVLHALGFSLASFVARLSWRNALKVGGGGIAAAGVVLAAGLAG</sequence>
<evidence type="ECO:0000313" key="3">
    <source>
        <dbReference type="Proteomes" id="UP000539538"/>
    </source>
</evidence>
<comment type="caution">
    <text evidence="2">The sequence shown here is derived from an EMBL/GenBank/DDBJ whole genome shotgun (WGS) entry which is preliminary data.</text>
</comment>
<dbReference type="PIRSF" id="PIRSF016919">
    <property type="entry name" value="HupE_UreJ"/>
    <property type="match status" value="1"/>
</dbReference>
<protein>
    <submittedName>
        <fullName evidence="2">Urease accessory protein</fullName>
    </submittedName>
</protein>
<dbReference type="Pfam" id="PF04955">
    <property type="entry name" value="HupE_UreJ"/>
    <property type="match status" value="1"/>
</dbReference>
<accession>A0ABR6L5M4</accession>
<proteinExistence type="predicted"/>
<evidence type="ECO:0000256" key="1">
    <source>
        <dbReference type="SAM" id="Phobius"/>
    </source>
</evidence>
<organism evidence="2 3">
    <name type="scientific">Aminobacter niigataensis</name>
    <dbReference type="NCBI Taxonomy" id="83265"/>
    <lineage>
        <taxon>Bacteria</taxon>
        <taxon>Pseudomonadati</taxon>
        <taxon>Pseudomonadota</taxon>
        <taxon>Alphaproteobacteria</taxon>
        <taxon>Hyphomicrobiales</taxon>
        <taxon>Phyllobacteriaceae</taxon>
        <taxon>Aminobacter</taxon>
    </lineage>
</organism>
<feature type="transmembrane region" description="Helical" evidence="1">
    <location>
        <begin position="165"/>
        <end position="190"/>
    </location>
</feature>